<dbReference type="EMBL" id="NPBH01000059">
    <property type="protein sequence ID" value="PAE07085.1"/>
    <property type="molecule type" value="Genomic_DNA"/>
</dbReference>
<gene>
    <name evidence="3" type="ORF">CHI12_13445</name>
</gene>
<dbReference type="InterPro" id="IPR053024">
    <property type="entry name" value="Fungal_surface_NADase"/>
</dbReference>
<feature type="domain" description="TNT" evidence="2">
    <location>
        <begin position="105"/>
        <end position="197"/>
    </location>
</feature>
<accession>A0A268HB29</accession>
<dbReference type="InterPro" id="IPR025331">
    <property type="entry name" value="TNT"/>
</dbReference>
<protein>
    <recommendedName>
        <fullName evidence="2">TNT domain-containing protein</fullName>
    </recommendedName>
</protein>
<sequence length="199" mass="22219">MMKNGDSSVSNVGPVKGSAEVNPVSADKVGRVNSNSTKVSSEVSKQLDDVKIPENMNKWDYPPSKELYRKYESVYRNPKYYDQETGAIHWPPEDGFVSGTQKTETLHAGMRLDRYGNPAGSFLAPESDSFPSRALAPHSELAPYYVYEVIDDFEVTLGKIAPWFDQPGGGTQIIKYKPNGRPYSIEELIELKVIKQINP</sequence>
<organism evidence="3 4">
    <name type="scientific">Terribacillus saccharophilus</name>
    <dbReference type="NCBI Taxonomy" id="361277"/>
    <lineage>
        <taxon>Bacteria</taxon>
        <taxon>Bacillati</taxon>
        <taxon>Bacillota</taxon>
        <taxon>Bacilli</taxon>
        <taxon>Bacillales</taxon>
        <taxon>Bacillaceae</taxon>
        <taxon>Terribacillus</taxon>
    </lineage>
</organism>
<comment type="caution">
    <text evidence="3">The sequence shown here is derived from an EMBL/GenBank/DDBJ whole genome shotgun (WGS) entry which is preliminary data.</text>
</comment>
<dbReference type="PANTHER" id="PTHR42059:SF1">
    <property type="entry name" value="TNT DOMAIN-CONTAINING PROTEIN"/>
    <property type="match status" value="1"/>
</dbReference>
<feature type="region of interest" description="Disordered" evidence="1">
    <location>
        <begin position="1"/>
        <end position="46"/>
    </location>
</feature>
<evidence type="ECO:0000313" key="4">
    <source>
        <dbReference type="Proteomes" id="UP000216475"/>
    </source>
</evidence>
<feature type="compositionally biased region" description="Polar residues" evidence="1">
    <location>
        <begin position="32"/>
        <end position="44"/>
    </location>
</feature>
<dbReference type="PANTHER" id="PTHR42059">
    <property type="entry name" value="TNT DOMAIN-CONTAINING PROTEIN"/>
    <property type="match status" value="1"/>
</dbReference>
<dbReference type="AlphaFoldDB" id="A0A268HB29"/>
<reference evidence="3 4" key="1">
    <citation type="submission" date="2017-07" db="EMBL/GenBank/DDBJ databases">
        <title>Isolation and whole genome analysis of endospore-forming bacteria from heroin.</title>
        <authorList>
            <person name="Kalinowski J."/>
            <person name="Ahrens B."/>
            <person name="Al-Dilaimi A."/>
            <person name="Winkler A."/>
            <person name="Wibberg D."/>
            <person name="Schleenbecker U."/>
            <person name="Ruckert C."/>
            <person name="Wolfel R."/>
            <person name="Grass G."/>
        </authorList>
    </citation>
    <scope>NUCLEOTIDE SEQUENCE [LARGE SCALE GENOMIC DNA]</scope>
    <source>
        <strain evidence="3 4">7509</strain>
    </source>
</reference>
<dbReference type="GO" id="GO:0050135">
    <property type="term" value="F:NADP+ nucleosidase activity"/>
    <property type="evidence" value="ECO:0007669"/>
    <property type="project" value="InterPro"/>
</dbReference>
<dbReference type="Pfam" id="PF14021">
    <property type="entry name" value="TNT"/>
    <property type="match status" value="1"/>
</dbReference>
<name>A0A268HB29_9BACI</name>
<dbReference type="Proteomes" id="UP000216475">
    <property type="component" value="Unassembled WGS sequence"/>
</dbReference>
<evidence type="ECO:0000256" key="1">
    <source>
        <dbReference type="SAM" id="MobiDB-lite"/>
    </source>
</evidence>
<feature type="compositionally biased region" description="Polar residues" evidence="1">
    <location>
        <begin position="1"/>
        <end position="11"/>
    </location>
</feature>
<evidence type="ECO:0000313" key="3">
    <source>
        <dbReference type="EMBL" id="PAE07085.1"/>
    </source>
</evidence>
<evidence type="ECO:0000259" key="2">
    <source>
        <dbReference type="Pfam" id="PF14021"/>
    </source>
</evidence>
<proteinExistence type="predicted"/>